<organism evidence="1 2">
    <name type="scientific">Pseudomonas putida</name>
    <name type="common">Arthrobacter siderocapsulatus</name>
    <dbReference type="NCBI Taxonomy" id="303"/>
    <lineage>
        <taxon>Bacteria</taxon>
        <taxon>Pseudomonadati</taxon>
        <taxon>Pseudomonadota</taxon>
        <taxon>Gammaproteobacteria</taxon>
        <taxon>Pseudomonadales</taxon>
        <taxon>Pseudomonadaceae</taxon>
        <taxon>Pseudomonas</taxon>
    </lineage>
</organism>
<reference evidence="1 2" key="1">
    <citation type="submission" date="2016-08" db="EMBL/GenBank/DDBJ databases">
        <authorList>
            <person name="Seilhamer J.J."/>
        </authorList>
    </citation>
    <scope>NUCLEOTIDE SEQUENCE [LARGE SCALE GENOMIC DNA]</scope>
    <source>
        <strain evidence="1 2">KT-27</strain>
    </source>
</reference>
<dbReference type="RefSeq" id="WP_103438032.1">
    <property type="nucleotide sequence ID" value="NZ_MIND01000018.1"/>
</dbReference>
<name>A0A2S3WGH2_PSEPU</name>
<accession>A0A2S3WGH2</accession>
<evidence type="ECO:0000313" key="1">
    <source>
        <dbReference type="EMBL" id="POF90072.1"/>
    </source>
</evidence>
<dbReference type="AlphaFoldDB" id="A0A2S3WGH2"/>
<proteinExistence type="predicted"/>
<dbReference type="Proteomes" id="UP000237194">
    <property type="component" value="Unassembled WGS sequence"/>
</dbReference>
<sequence length="146" mass="15921">MDSCVPPGAELPEFLRDAQRLLSQAQECLLHLQLIDNDPDACRCLNDTLTRLAKRAEQLGLDEVAHYSSALHHLLAPACGQRHLHSTALPAVEACLNLLDWQLELIDAQTGQLNLDRSEQAVLLDDLASALQGSARSPSESPPNVQ</sequence>
<reference evidence="1 2" key="2">
    <citation type="submission" date="2018-03" db="EMBL/GenBank/DDBJ databases">
        <title>Draft genome of Pseudomonas putida strain KT-27.</title>
        <authorList>
            <person name="Yoshizawa S."/>
            <person name="Khan N.H."/>
            <person name="Nishimura M."/>
            <person name="Chiura H.X."/>
            <person name="Ogura Y."/>
            <person name="Hayashi T."/>
            <person name="Kogure K."/>
        </authorList>
    </citation>
    <scope>NUCLEOTIDE SEQUENCE [LARGE SCALE GENOMIC DNA]</scope>
    <source>
        <strain evidence="1 2">KT-27</strain>
    </source>
</reference>
<dbReference type="EMBL" id="MIND01000018">
    <property type="protein sequence ID" value="POF90072.1"/>
    <property type="molecule type" value="Genomic_DNA"/>
</dbReference>
<gene>
    <name evidence="1" type="ORF">BGP80_19820</name>
</gene>
<comment type="caution">
    <text evidence="1">The sequence shown here is derived from an EMBL/GenBank/DDBJ whole genome shotgun (WGS) entry which is preliminary data.</text>
</comment>
<protein>
    <submittedName>
        <fullName evidence="1">Uncharacterized protein</fullName>
    </submittedName>
</protein>
<evidence type="ECO:0000313" key="2">
    <source>
        <dbReference type="Proteomes" id="UP000237194"/>
    </source>
</evidence>